<dbReference type="EMBL" id="JBHFNR010000196">
    <property type="protein sequence ID" value="MFB2896351.1"/>
    <property type="molecule type" value="Genomic_DNA"/>
</dbReference>
<evidence type="ECO:0000259" key="1">
    <source>
        <dbReference type="Pfam" id="PF10047"/>
    </source>
</evidence>
<dbReference type="Pfam" id="PF10047">
    <property type="entry name" value="DUF2281"/>
    <property type="match status" value="1"/>
</dbReference>
<feature type="domain" description="DUF2281" evidence="1">
    <location>
        <begin position="9"/>
        <end position="43"/>
    </location>
</feature>
<evidence type="ECO:0000313" key="2">
    <source>
        <dbReference type="EMBL" id="MFB2896351.1"/>
    </source>
</evidence>
<protein>
    <submittedName>
        <fullName evidence="2">DUF2281 domain-containing protein</fullName>
    </submittedName>
</protein>
<evidence type="ECO:0000313" key="3">
    <source>
        <dbReference type="Proteomes" id="UP001576784"/>
    </source>
</evidence>
<accession>A0ABV4XX83</accession>
<organism evidence="2 3">
    <name type="scientific">Floridaenema flaviceps BLCC-F50</name>
    <dbReference type="NCBI Taxonomy" id="3153642"/>
    <lineage>
        <taxon>Bacteria</taxon>
        <taxon>Bacillati</taxon>
        <taxon>Cyanobacteriota</taxon>
        <taxon>Cyanophyceae</taxon>
        <taxon>Oscillatoriophycideae</taxon>
        <taxon>Aerosakkonematales</taxon>
        <taxon>Aerosakkonemataceae</taxon>
        <taxon>Floridanema</taxon>
        <taxon>Floridanema flaviceps</taxon>
    </lineage>
</organism>
<reference evidence="2 3" key="1">
    <citation type="submission" date="2024-09" db="EMBL/GenBank/DDBJ databases">
        <title>Floridaenema gen nov. (Aerosakkonemataceae, Aerosakkonematales ord. nov., Cyanobacteria) from benthic tropical and subtropical fresh waters, with the description of four new species.</title>
        <authorList>
            <person name="Moretto J.A."/>
            <person name="Berthold D.E."/>
            <person name="Lefler F.W."/>
            <person name="Huang I.-S."/>
            <person name="Laughinghouse H. IV."/>
        </authorList>
    </citation>
    <scope>NUCLEOTIDE SEQUENCE [LARGE SCALE GENOMIC DNA]</scope>
    <source>
        <strain evidence="2 3">BLCC-F50</strain>
    </source>
</reference>
<comment type="caution">
    <text evidence="2">The sequence shown here is derived from an EMBL/GenBank/DDBJ whole genome shotgun (WGS) entry which is preliminary data.</text>
</comment>
<name>A0ABV4XX83_9CYAN</name>
<proteinExistence type="predicted"/>
<dbReference type="Proteomes" id="UP001576784">
    <property type="component" value="Unassembled WGS sequence"/>
</dbReference>
<dbReference type="RefSeq" id="WP_413265979.1">
    <property type="nucleotide sequence ID" value="NZ_JBHFNR010000196.1"/>
</dbReference>
<keyword evidence="3" id="KW-1185">Reference proteome</keyword>
<dbReference type="InterPro" id="IPR018739">
    <property type="entry name" value="DUF2281"/>
</dbReference>
<sequence length="127" mass="14635">MTIRDSTIAKLQQLPEPLLQEVSDFIAFITQKHLAKTAESQSKEKLVEAWLKWFEGVDRLEVTTAEPSNKQLRPFGLCTGEFTVPDDFDDLDSKENDWWLKVTGSFENDPTFDEAVRLGQEWRKSAE</sequence>
<gene>
    <name evidence="2" type="ORF">ACE1CI_25865</name>
</gene>